<dbReference type="InterPro" id="IPR013783">
    <property type="entry name" value="Ig-like_fold"/>
</dbReference>
<evidence type="ECO:0000256" key="2">
    <source>
        <dbReference type="PROSITE-ProRule" id="PRU01240"/>
    </source>
</evidence>
<evidence type="ECO:0000256" key="1">
    <source>
        <dbReference type="ARBA" id="ARBA00011073"/>
    </source>
</evidence>
<dbReference type="EMBL" id="VOEI01000010">
    <property type="protein sequence ID" value="TWR23770.1"/>
    <property type="molecule type" value="Genomic_DNA"/>
</dbReference>
<proteinExistence type="inferred from homology"/>
<dbReference type="InterPro" id="IPR051048">
    <property type="entry name" value="Peptidase_S8/S53_subtilisin"/>
</dbReference>
<dbReference type="AlphaFoldDB" id="A0A563TXB4"/>
<dbReference type="PANTHER" id="PTHR43399:SF4">
    <property type="entry name" value="CELL WALL-ASSOCIATED PROTEASE"/>
    <property type="match status" value="1"/>
</dbReference>
<dbReference type="GO" id="GO:0004252">
    <property type="term" value="F:serine-type endopeptidase activity"/>
    <property type="evidence" value="ECO:0007669"/>
    <property type="project" value="InterPro"/>
</dbReference>
<dbReference type="InterPro" id="IPR000209">
    <property type="entry name" value="Peptidase_S8/S53_dom"/>
</dbReference>
<dbReference type="Proteomes" id="UP000318010">
    <property type="component" value="Unassembled WGS sequence"/>
</dbReference>
<dbReference type="PANTHER" id="PTHR43399">
    <property type="entry name" value="SUBTILISIN-RELATED"/>
    <property type="match status" value="1"/>
</dbReference>
<sequence>MPKLFACFVLLFTTTLAFGQQLPKDAVMSKTFGAAGKAAATESKNIYLVKTTNPIAGVPGTKVLRRLAFNYYVVASDKNLTTGGAIASVSPANNIWKADDNLINAYQRSPQKKVAVTLATKQKNAALTFSTVKIKLADLPQILTDTTITAATLVRKPHTELTINDLDLGENNIDAIAALYPTINGSGIKVSVKEEQFDKDDLDLLGRTFKSIDLPENNSAHATIMATLIGGNGNSFIKGKGAAPEVTLTSSDFSRLLPDTITAFRDFGIGLQNHSYGTGIENFYGIEAAVYDQQVYENDTLLHVFSSGNIGSTSPSMGIYAGISNMANLSGTFKQAKNVLVVGGTGLTGVPEDLSSAGPAYDGRVKPELVADGEDGTSGAAALVSGSAALLKQAYRLKYKQSAPSALIKGLLINTADDIGNANVDFKTGFGKLNALEALRNLNAGDFKTGSLQQGNTNTFQITIPANCYSFKTTLTWADPAAEINAANALVNDLDIKITGPDGKNYLPWVLSYYPSADSLRTLAKQGRDSLNNVEQITLQAPQAGVYTISVSAKRIKAGDQKFFISFQSKLSGQFEWISPTALRPLIPGEDAYLRWQNTYANANGTLSISYDKGQTWQQLSAAVNLSQRYFKWQVPDAFTQARIKMQIGNSVFTSTDFVISAPRTVQVGFNCTTGLLLHWNPQPNATGYNIYTINNNRLVQLTSVTDTSATILPQQQTSRYYAVSAVGSGFEGIKSYTIDATAQGVGCYVRTLIATPANKTQITLDLSIGSTQGLASITWQRLTGKDSYTTIGKTSVKPAAFNYNFIDNNPQAGLNYYRAVLTKTDNSIVYSDLASATLLQVNQFTMYPNPVSTQLNILAGDTQPYTLTLYDMAGRKAFNANFNNFQNQITLTVLPGVYVGIITLNGKTLYSSKIVKLP</sequence>
<name>A0A563TXB4_9SPHI</name>
<feature type="chain" id="PRO_5021930539" evidence="3">
    <location>
        <begin position="20"/>
        <end position="919"/>
    </location>
</feature>
<keyword evidence="6" id="KW-1185">Reference proteome</keyword>
<protein>
    <submittedName>
        <fullName evidence="5">S8 family serine peptidase</fullName>
    </submittedName>
</protein>
<dbReference type="Pfam" id="PF00082">
    <property type="entry name" value="Peptidase_S8"/>
    <property type="match status" value="1"/>
</dbReference>
<dbReference type="RefSeq" id="WP_146273440.1">
    <property type="nucleotide sequence ID" value="NZ_VOEI01000010.1"/>
</dbReference>
<evidence type="ECO:0000313" key="6">
    <source>
        <dbReference type="Proteomes" id="UP000318010"/>
    </source>
</evidence>
<reference evidence="5 6" key="1">
    <citation type="submission" date="2019-07" db="EMBL/GenBank/DDBJ databases">
        <authorList>
            <person name="Kim J."/>
        </authorList>
    </citation>
    <scope>NUCLEOTIDE SEQUENCE [LARGE SCALE GENOMIC DNA]</scope>
    <source>
        <strain evidence="5 6">MJ1a</strain>
    </source>
</reference>
<dbReference type="InterPro" id="IPR026444">
    <property type="entry name" value="Secre_tail"/>
</dbReference>
<evidence type="ECO:0000256" key="3">
    <source>
        <dbReference type="SAM" id="SignalP"/>
    </source>
</evidence>
<dbReference type="OrthoDB" id="9792152at2"/>
<dbReference type="NCBIfam" id="TIGR04183">
    <property type="entry name" value="Por_Secre_tail"/>
    <property type="match status" value="1"/>
</dbReference>
<gene>
    <name evidence="5" type="ORF">FPZ42_18935</name>
</gene>
<comment type="caution">
    <text evidence="5">The sequence shown here is derived from an EMBL/GenBank/DDBJ whole genome shotgun (WGS) entry which is preliminary data.</text>
</comment>
<feature type="signal peptide" evidence="3">
    <location>
        <begin position="1"/>
        <end position="19"/>
    </location>
</feature>
<organism evidence="5 6">
    <name type="scientific">Mucilaginibacter achroorhodeus</name>
    <dbReference type="NCBI Taxonomy" id="2599294"/>
    <lineage>
        <taxon>Bacteria</taxon>
        <taxon>Pseudomonadati</taxon>
        <taxon>Bacteroidota</taxon>
        <taxon>Sphingobacteriia</taxon>
        <taxon>Sphingobacteriales</taxon>
        <taxon>Sphingobacteriaceae</taxon>
        <taxon>Mucilaginibacter</taxon>
    </lineage>
</organism>
<accession>A0A563TXB4</accession>
<keyword evidence="3" id="KW-0732">Signal</keyword>
<dbReference type="SUPFAM" id="SSF52743">
    <property type="entry name" value="Subtilisin-like"/>
    <property type="match status" value="1"/>
</dbReference>
<dbReference type="Gene3D" id="2.60.40.10">
    <property type="entry name" value="Immunoglobulins"/>
    <property type="match status" value="1"/>
</dbReference>
<evidence type="ECO:0000313" key="5">
    <source>
        <dbReference type="EMBL" id="TWR23770.1"/>
    </source>
</evidence>
<dbReference type="Gene3D" id="2.60.120.380">
    <property type="match status" value="1"/>
</dbReference>
<feature type="domain" description="Peptidase S8/S53" evidence="4">
    <location>
        <begin position="186"/>
        <end position="431"/>
    </location>
</feature>
<comment type="caution">
    <text evidence="2">Lacks conserved residue(s) required for the propagation of feature annotation.</text>
</comment>
<dbReference type="PROSITE" id="PS51892">
    <property type="entry name" value="SUBTILASE"/>
    <property type="match status" value="1"/>
</dbReference>
<evidence type="ECO:0000259" key="4">
    <source>
        <dbReference type="Pfam" id="PF00082"/>
    </source>
</evidence>
<dbReference type="Gene3D" id="3.40.50.200">
    <property type="entry name" value="Peptidase S8/S53 domain"/>
    <property type="match status" value="1"/>
</dbReference>
<dbReference type="GO" id="GO:0006508">
    <property type="term" value="P:proteolysis"/>
    <property type="evidence" value="ECO:0007669"/>
    <property type="project" value="InterPro"/>
</dbReference>
<comment type="similarity">
    <text evidence="1 2">Belongs to the peptidase S8 family.</text>
</comment>
<dbReference type="InterPro" id="IPR036852">
    <property type="entry name" value="Peptidase_S8/S53_dom_sf"/>
</dbReference>